<dbReference type="AlphaFoldDB" id="A0A0H3C926"/>
<protein>
    <submittedName>
        <fullName evidence="6">LysR-family transcriptional regulator</fullName>
    </submittedName>
</protein>
<dbReference type="GO" id="GO:0003700">
    <property type="term" value="F:DNA-binding transcription factor activity"/>
    <property type="evidence" value="ECO:0007669"/>
    <property type="project" value="InterPro"/>
</dbReference>
<dbReference type="PATRIC" id="fig|565050.3.peg.2390"/>
<dbReference type="InterPro" id="IPR036388">
    <property type="entry name" value="WH-like_DNA-bd_sf"/>
</dbReference>
<dbReference type="RefSeq" id="YP_002517810.1">
    <property type="nucleotide sequence ID" value="NC_011916.1"/>
</dbReference>
<proteinExistence type="inferred from homology"/>
<dbReference type="SUPFAM" id="SSF53850">
    <property type="entry name" value="Periplasmic binding protein-like II"/>
    <property type="match status" value="1"/>
</dbReference>
<dbReference type="InterPro" id="IPR005119">
    <property type="entry name" value="LysR_subst-bd"/>
</dbReference>
<evidence type="ECO:0000313" key="6">
    <source>
        <dbReference type="EMBL" id="ACL95902.1"/>
    </source>
</evidence>
<keyword evidence="4" id="KW-0804">Transcription</keyword>
<dbReference type="PROSITE" id="PS50931">
    <property type="entry name" value="HTH_LYSR"/>
    <property type="match status" value="1"/>
</dbReference>
<dbReference type="InterPro" id="IPR000847">
    <property type="entry name" value="LysR_HTH_N"/>
</dbReference>
<organism evidence="6 7">
    <name type="scientific">Caulobacter vibrioides (strain NA1000 / CB15N)</name>
    <name type="common">Caulobacter crescentus</name>
    <dbReference type="NCBI Taxonomy" id="565050"/>
    <lineage>
        <taxon>Bacteria</taxon>
        <taxon>Pseudomonadati</taxon>
        <taxon>Pseudomonadota</taxon>
        <taxon>Alphaproteobacteria</taxon>
        <taxon>Caulobacterales</taxon>
        <taxon>Caulobacteraceae</taxon>
        <taxon>Caulobacter</taxon>
    </lineage>
</organism>
<dbReference type="SUPFAM" id="SSF46785">
    <property type="entry name" value="Winged helix' DNA-binding domain"/>
    <property type="match status" value="1"/>
</dbReference>
<dbReference type="FunFam" id="1.10.10.10:FF:000001">
    <property type="entry name" value="LysR family transcriptional regulator"/>
    <property type="match status" value="1"/>
</dbReference>
<dbReference type="PRINTS" id="PR00039">
    <property type="entry name" value="HTHLYSR"/>
</dbReference>
<evidence type="ECO:0000256" key="2">
    <source>
        <dbReference type="ARBA" id="ARBA00023015"/>
    </source>
</evidence>
<evidence type="ECO:0000256" key="1">
    <source>
        <dbReference type="ARBA" id="ARBA00009437"/>
    </source>
</evidence>
<feature type="domain" description="HTH lysR-type" evidence="5">
    <location>
        <begin position="8"/>
        <end position="65"/>
    </location>
</feature>
<dbReference type="GO" id="GO:0006351">
    <property type="term" value="P:DNA-templated transcription"/>
    <property type="evidence" value="ECO:0007669"/>
    <property type="project" value="TreeGrafter"/>
</dbReference>
<dbReference type="OrthoDB" id="9798121at2"/>
<keyword evidence="7" id="KW-1185">Reference proteome</keyword>
<evidence type="ECO:0000256" key="4">
    <source>
        <dbReference type="ARBA" id="ARBA00023163"/>
    </source>
</evidence>
<evidence type="ECO:0000256" key="3">
    <source>
        <dbReference type="ARBA" id="ARBA00023125"/>
    </source>
</evidence>
<dbReference type="Gene3D" id="3.40.190.290">
    <property type="match status" value="1"/>
</dbReference>
<dbReference type="SMR" id="A0A0H3C926"/>
<dbReference type="InterPro" id="IPR036390">
    <property type="entry name" value="WH_DNA-bd_sf"/>
</dbReference>
<sequence length="302" mass="32505">MDWRALRFDWNRARAFLVAAEEGSFSAAARALGLSQPTLSRQIDALEAEWGVVLFERAGRGLALTSGGLEVLQAMRGMGEAASLVSLAVSGQAEAIAGPIAISASEVNAAHLLPPIVSELRATYPGLEIEVVATNAPSDLRRREADIAIRNMVSTQPELVCRKIRDDHAFMYATPDYIAKLGQPQTFAALADAEFLGFAATDVLIRALNGLGVPVSSRNFPVVCDNHLVQWELVKRGVGIGLITADIGDAEPAVRRVLPEMAPIIVPMWLVAHRELKTSLRVRVVFDHLAKSLGQRRSAAAS</sequence>
<gene>
    <name evidence="6" type="ordered locus">CCNA_02437</name>
</gene>
<dbReference type="Pfam" id="PF00126">
    <property type="entry name" value="HTH_1"/>
    <property type="match status" value="1"/>
</dbReference>
<dbReference type="Gene3D" id="1.10.10.10">
    <property type="entry name" value="Winged helix-like DNA-binding domain superfamily/Winged helix DNA-binding domain"/>
    <property type="match status" value="1"/>
</dbReference>
<dbReference type="Pfam" id="PF03466">
    <property type="entry name" value="LysR_substrate"/>
    <property type="match status" value="1"/>
</dbReference>
<dbReference type="KEGG" id="ccs:CCNA_02437"/>
<dbReference type="HOGENOM" id="CLU_039613_2_0_5"/>
<dbReference type="RefSeq" id="WP_010920210.1">
    <property type="nucleotide sequence ID" value="NC_011916.1"/>
</dbReference>
<comment type="similarity">
    <text evidence="1">Belongs to the LysR transcriptional regulatory family.</text>
</comment>
<name>A0A0H3C926_CAUVN</name>
<dbReference type="Proteomes" id="UP000001364">
    <property type="component" value="Chromosome"/>
</dbReference>
<keyword evidence="3" id="KW-0238">DNA-binding</keyword>
<accession>A0A0H3C926</accession>
<dbReference type="EMBL" id="CP001340">
    <property type="protein sequence ID" value="ACL95902.1"/>
    <property type="molecule type" value="Genomic_DNA"/>
</dbReference>
<dbReference type="InterPro" id="IPR058163">
    <property type="entry name" value="LysR-type_TF_proteobact-type"/>
</dbReference>
<reference evidence="6 7" key="1">
    <citation type="journal article" date="2010" name="J. Bacteriol.">
        <title>The genetic basis of laboratory adaptation in Caulobacter crescentus.</title>
        <authorList>
            <person name="Marks M.E."/>
            <person name="Castro-Rojas C.M."/>
            <person name="Teiling C."/>
            <person name="Du L."/>
            <person name="Kapatral V."/>
            <person name="Walunas T.L."/>
            <person name="Crosson S."/>
        </authorList>
    </citation>
    <scope>NUCLEOTIDE SEQUENCE [LARGE SCALE GENOMIC DNA]</scope>
    <source>
        <strain evidence="7">NA1000 / CB15N</strain>
    </source>
</reference>
<keyword evidence="2" id="KW-0805">Transcription regulation</keyword>
<evidence type="ECO:0000259" key="5">
    <source>
        <dbReference type="PROSITE" id="PS50931"/>
    </source>
</evidence>
<dbReference type="PhylomeDB" id="A0A0H3C926"/>
<dbReference type="GeneID" id="7331672"/>
<dbReference type="GO" id="GO:0043565">
    <property type="term" value="F:sequence-specific DNA binding"/>
    <property type="evidence" value="ECO:0007669"/>
    <property type="project" value="TreeGrafter"/>
</dbReference>
<dbReference type="PANTHER" id="PTHR30537:SF3">
    <property type="entry name" value="TRANSCRIPTIONAL REGULATORY PROTEIN"/>
    <property type="match status" value="1"/>
</dbReference>
<dbReference type="PANTHER" id="PTHR30537">
    <property type="entry name" value="HTH-TYPE TRANSCRIPTIONAL REGULATOR"/>
    <property type="match status" value="1"/>
</dbReference>
<evidence type="ECO:0000313" key="7">
    <source>
        <dbReference type="Proteomes" id="UP000001364"/>
    </source>
</evidence>